<evidence type="ECO:0000313" key="1">
    <source>
        <dbReference type="EMBL" id="GFO03332.1"/>
    </source>
</evidence>
<protein>
    <submittedName>
        <fullName evidence="1">Uncharacterized protein</fullName>
    </submittedName>
</protein>
<comment type="caution">
    <text evidence="1">The sequence shown here is derived from an EMBL/GenBank/DDBJ whole genome shotgun (WGS) entry which is preliminary data.</text>
</comment>
<reference evidence="1 2" key="1">
    <citation type="journal article" date="2021" name="Elife">
        <title>Chloroplast acquisition without the gene transfer in kleptoplastic sea slugs, Plakobranchus ocellatus.</title>
        <authorList>
            <person name="Maeda T."/>
            <person name="Takahashi S."/>
            <person name="Yoshida T."/>
            <person name="Shimamura S."/>
            <person name="Takaki Y."/>
            <person name="Nagai Y."/>
            <person name="Toyoda A."/>
            <person name="Suzuki Y."/>
            <person name="Arimoto A."/>
            <person name="Ishii H."/>
            <person name="Satoh N."/>
            <person name="Nishiyama T."/>
            <person name="Hasebe M."/>
            <person name="Maruyama T."/>
            <person name="Minagawa J."/>
            <person name="Obokata J."/>
            <person name="Shigenobu S."/>
        </authorList>
    </citation>
    <scope>NUCLEOTIDE SEQUENCE [LARGE SCALE GENOMIC DNA]</scope>
</reference>
<name>A0AAV4A8Q1_9GAST</name>
<gene>
    <name evidence="1" type="ORF">PoB_002983700</name>
</gene>
<organism evidence="1 2">
    <name type="scientific">Plakobranchus ocellatus</name>
    <dbReference type="NCBI Taxonomy" id="259542"/>
    <lineage>
        <taxon>Eukaryota</taxon>
        <taxon>Metazoa</taxon>
        <taxon>Spiralia</taxon>
        <taxon>Lophotrochozoa</taxon>
        <taxon>Mollusca</taxon>
        <taxon>Gastropoda</taxon>
        <taxon>Heterobranchia</taxon>
        <taxon>Euthyneura</taxon>
        <taxon>Panpulmonata</taxon>
        <taxon>Sacoglossa</taxon>
        <taxon>Placobranchoidea</taxon>
        <taxon>Plakobranchidae</taxon>
        <taxon>Plakobranchus</taxon>
    </lineage>
</organism>
<dbReference type="Proteomes" id="UP000735302">
    <property type="component" value="Unassembled WGS sequence"/>
</dbReference>
<keyword evidence="2" id="KW-1185">Reference proteome</keyword>
<sequence>MHRTDPYGGNGARFVSLKTIIVGNIVTLRMRLATQTWPTDLMASDRQVCYLITRFLGDFSEFLRLKCLDETASKTPKMRRGLELATSENDSLSIEI</sequence>
<dbReference type="EMBL" id="BLXT01003724">
    <property type="protein sequence ID" value="GFO03332.1"/>
    <property type="molecule type" value="Genomic_DNA"/>
</dbReference>
<accession>A0AAV4A8Q1</accession>
<proteinExistence type="predicted"/>
<evidence type="ECO:0000313" key="2">
    <source>
        <dbReference type="Proteomes" id="UP000735302"/>
    </source>
</evidence>
<dbReference type="AlphaFoldDB" id="A0AAV4A8Q1"/>